<dbReference type="Pfam" id="PF00155">
    <property type="entry name" value="Aminotran_1_2"/>
    <property type="match status" value="1"/>
</dbReference>
<dbReference type="Gene3D" id="3.90.1150.10">
    <property type="entry name" value="Aspartate Aminotransferase, domain 1"/>
    <property type="match status" value="1"/>
</dbReference>
<name>A0A850PI19_9PROT</name>
<keyword evidence="2" id="KW-0663">Pyridoxal phosphate</keyword>
<dbReference type="CDD" id="cd00609">
    <property type="entry name" value="AAT_like"/>
    <property type="match status" value="1"/>
</dbReference>
<dbReference type="InterPro" id="IPR015422">
    <property type="entry name" value="PyrdxlP-dep_Trfase_small"/>
</dbReference>
<dbReference type="InterPro" id="IPR015421">
    <property type="entry name" value="PyrdxlP-dep_Trfase_major"/>
</dbReference>
<feature type="domain" description="Aminotransferase class I/classII large" evidence="4">
    <location>
        <begin position="65"/>
        <end position="241"/>
    </location>
</feature>
<evidence type="ECO:0000256" key="2">
    <source>
        <dbReference type="ARBA" id="ARBA00022898"/>
    </source>
</evidence>
<dbReference type="AlphaFoldDB" id="A0A850PI19"/>
<dbReference type="GO" id="GO:0030170">
    <property type="term" value="F:pyridoxal phosphate binding"/>
    <property type="evidence" value="ECO:0007669"/>
    <property type="project" value="InterPro"/>
</dbReference>
<dbReference type="PANTHER" id="PTHR42885">
    <property type="entry name" value="HISTIDINOL-PHOSPHATE AMINOTRANSFERASE-RELATED"/>
    <property type="match status" value="1"/>
</dbReference>
<dbReference type="SUPFAM" id="SSF53383">
    <property type="entry name" value="PLP-dependent transferases"/>
    <property type="match status" value="1"/>
</dbReference>
<dbReference type="GO" id="GO:0008483">
    <property type="term" value="F:transaminase activity"/>
    <property type="evidence" value="ECO:0007669"/>
    <property type="project" value="UniProtKB-KW"/>
</dbReference>
<dbReference type="Proteomes" id="UP000585665">
    <property type="component" value="Unassembled WGS sequence"/>
</dbReference>
<dbReference type="EC" id="2.6.1.-" evidence="3"/>
<comment type="caution">
    <text evidence="5">The sequence shown here is derived from an EMBL/GenBank/DDBJ whole genome shotgun (WGS) entry which is preliminary data.</text>
</comment>
<dbReference type="InterPro" id="IPR015424">
    <property type="entry name" value="PyrdxlP-dep_Trfase"/>
</dbReference>
<dbReference type="PROSITE" id="PS00105">
    <property type="entry name" value="AA_TRANSFER_CLASS_1"/>
    <property type="match status" value="1"/>
</dbReference>
<proteinExistence type="inferred from homology"/>
<sequence length="245" mass="25219">MTVPVAGGIEHGGQVVAVMRDFPDAPRPFVDLSTGIGPVAYPFTMPDADAFHALPQADAERALVDAAVHAYGVSDSRCVVAGSGTQLLMGLIPWVLPAPHVTILSPTYGGHEQAWRLAGAPIARVRDVPALWSAPAGGTVVVCSPNNPDGRVVPVADLLSLAAHCARTGGRLVVDEAYADFASDSIAPHVARSGLVVLRSFGKSYGLAGMRLGFMLAEVAVAERVRAVMGAWPVGTVALAAGTQA</sequence>
<dbReference type="InterPro" id="IPR004838">
    <property type="entry name" value="NHTrfase_class1_PyrdxlP-BS"/>
</dbReference>
<evidence type="ECO:0000313" key="5">
    <source>
        <dbReference type="EMBL" id="NVN41462.1"/>
    </source>
</evidence>
<evidence type="ECO:0000256" key="3">
    <source>
        <dbReference type="RuleBase" id="RU000481"/>
    </source>
</evidence>
<reference evidence="5 6" key="1">
    <citation type="submission" date="2020-06" db="EMBL/GenBank/DDBJ databases">
        <title>Description of novel acetic acid bacteria.</title>
        <authorList>
            <person name="Sombolestani A."/>
        </authorList>
    </citation>
    <scope>NUCLEOTIDE SEQUENCE [LARGE SCALE GENOMIC DNA]</scope>
    <source>
        <strain evidence="5 6">LMG 27010</strain>
    </source>
</reference>
<dbReference type="Gene3D" id="3.40.640.10">
    <property type="entry name" value="Type I PLP-dependent aspartate aminotransferase-like (Major domain)"/>
    <property type="match status" value="1"/>
</dbReference>
<dbReference type="PANTHER" id="PTHR42885:SF1">
    <property type="entry name" value="THREONINE-PHOSPHATE DECARBOXYLASE"/>
    <property type="match status" value="1"/>
</dbReference>
<dbReference type="RefSeq" id="WP_176614355.1">
    <property type="nucleotide sequence ID" value="NZ_JABXXR010000131.1"/>
</dbReference>
<dbReference type="InterPro" id="IPR004839">
    <property type="entry name" value="Aminotransferase_I/II_large"/>
</dbReference>
<dbReference type="EMBL" id="JABXXR010000131">
    <property type="protein sequence ID" value="NVN41462.1"/>
    <property type="molecule type" value="Genomic_DNA"/>
</dbReference>
<keyword evidence="6" id="KW-1185">Reference proteome</keyword>
<organism evidence="5 6">
    <name type="scientific">Ameyamaea chiangmaiensis</name>
    <dbReference type="NCBI Taxonomy" id="442969"/>
    <lineage>
        <taxon>Bacteria</taxon>
        <taxon>Pseudomonadati</taxon>
        <taxon>Pseudomonadota</taxon>
        <taxon>Alphaproteobacteria</taxon>
        <taxon>Acetobacterales</taxon>
        <taxon>Acetobacteraceae</taxon>
        <taxon>Ameyamaea</taxon>
    </lineage>
</organism>
<accession>A0A850PI19</accession>
<evidence type="ECO:0000259" key="4">
    <source>
        <dbReference type="Pfam" id="PF00155"/>
    </source>
</evidence>
<feature type="non-terminal residue" evidence="5">
    <location>
        <position position="245"/>
    </location>
</feature>
<keyword evidence="3 5" id="KW-0808">Transferase</keyword>
<keyword evidence="3 5" id="KW-0032">Aminotransferase</keyword>
<gene>
    <name evidence="5" type="ORF">HUK82_12935</name>
</gene>
<evidence type="ECO:0000313" key="6">
    <source>
        <dbReference type="Proteomes" id="UP000585665"/>
    </source>
</evidence>
<comment type="cofactor">
    <cofactor evidence="1 3">
        <name>pyridoxal 5'-phosphate</name>
        <dbReference type="ChEBI" id="CHEBI:597326"/>
    </cofactor>
</comment>
<protein>
    <recommendedName>
        <fullName evidence="3">Aminotransferase</fullName>
        <ecNumber evidence="3">2.6.1.-</ecNumber>
    </recommendedName>
</protein>
<comment type="similarity">
    <text evidence="3">Belongs to the class-I pyridoxal-phosphate-dependent aminotransferase family.</text>
</comment>
<evidence type="ECO:0000256" key="1">
    <source>
        <dbReference type="ARBA" id="ARBA00001933"/>
    </source>
</evidence>